<keyword evidence="2" id="KW-1185">Reference proteome</keyword>
<dbReference type="AlphaFoldDB" id="A0A4R2L3V3"/>
<organism evidence="1 2">
    <name type="scientific">Chromatocurvus halotolerans</name>
    <dbReference type="NCBI Taxonomy" id="1132028"/>
    <lineage>
        <taxon>Bacteria</taxon>
        <taxon>Pseudomonadati</taxon>
        <taxon>Pseudomonadota</taxon>
        <taxon>Gammaproteobacteria</taxon>
        <taxon>Cellvibrionales</taxon>
        <taxon>Halieaceae</taxon>
        <taxon>Chromatocurvus</taxon>
    </lineage>
</organism>
<dbReference type="Pfam" id="PF11199">
    <property type="entry name" value="DUF2891"/>
    <property type="match status" value="1"/>
</dbReference>
<proteinExistence type="predicted"/>
<accession>A0A4R2L3V3</accession>
<sequence>MQKGVARQEVPRMRVKMRKTFTMSGIPTLTLILLLTCLGARADDLDEVPDPMAALSRDKAEYLYQFAFHCIDQEYPNKTGHTMADAEDLATPSTLHPAFYGCLDWHSAVHGHWTLVKILTLYPQLAEGDAVRQKLARSLTRENILQEAAYFEREHNKTFERTYGWVWLLKLAEALDNWDDPLADELQSNLQPLTDLLETRLIEFLPKLTYPVRVGEHPNTAFALSFALDYARSFQRDTLEALIVSRAREYYLADRQCPLTWEPGGFDFLSPCLQEAALMAKVLPPADYVVWADGFLPELLTGTLTGLQPAVVSDRSDGKLAHLDGLNFSRAWCLYEISRALDSPALISLADEHLAFSYDKISADEYAGAHWLASFALYALKTAMEMP</sequence>
<protein>
    <submittedName>
        <fullName evidence="1">DUF2891 family protein</fullName>
    </submittedName>
</protein>
<gene>
    <name evidence="1" type="ORF">EV688_101313</name>
</gene>
<reference evidence="1 2" key="1">
    <citation type="submission" date="2019-03" db="EMBL/GenBank/DDBJ databases">
        <title>Genomic Encyclopedia of Type Strains, Phase IV (KMG-IV): sequencing the most valuable type-strain genomes for metagenomic binning, comparative biology and taxonomic classification.</title>
        <authorList>
            <person name="Goeker M."/>
        </authorList>
    </citation>
    <scope>NUCLEOTIDE SEQUENCE [LARGE SCALE GENOMIC DNA]</scope>
    <source>
        <strain evidence="1 2">DSM 23344</strain>
    </source>
</reference>
<evidence type="ECO:0000313" key="1">
    <source>
        <dbReference type="EMBL" id="TCO78496.1"/>
    </source>
</evidence>
<comment type="caution">
    <text evidence="1">The sequence shown here is derived from an EMBL/GenBank/DDBJ whole genome shotgun (WGS) entry which is preliminary data.</text>
</comment>
<evidence type="ECO:0000313" key="2">
    <source>
        <dbReference type="Proteomes" id="UP000294980"/>
    </source>
</evidence>
<dbReference type="EMBL" id="SLWX01000001">
    <property type="protein sequence ID" value="TCO78496.1"/>
    <property type="molecule type" value="Genomic_DNA"/>
</dbReference>
<dbReference type="Proteomes" id="UP000294980">
    <property type="component" value="Unassembled WGS sequence"/>
</dbReference>
<name>A0A4R2L3V3_9GAMM</name>
<dbReference type="InterPro" id="IPR021365">
    <property type="entry name" value="DUF2891"/>
</dbReference>